<dbReference type="RefSeq" id="WP_089673278.1">
    <property type="nucleotide sequence ID" value="NZ_CP024845.1"/>
</dbReference>
<feature type="region of interest" description="Disordered" evidence="1">
    <location>
        <begin position="70"/>
        <end position="111"/>
    </location>
</feature>
<gene>
    <name evidence="2" type="ORF">SAMN05444271_12411</name>
</gene>
<dbReference type="EMBL" id="FNYR01000024">
    <property type="protein sequence ID" value="SEJ13743.1"/>
    <property type="molecule type" value="Genomic_DNA"/>
</dbReference>
<accession>A0A1H6WA38</accession>
<keyword evidence="3" id="KW-1185">Reference proteome</keyword>
<dbReference type="KEGG" id="hae:halTADL_3298"/>
<protein>
    <submittedName>
        <fullName evidence="2">Uncharacterized protein</fullName>
    </submittedName>
</protein>
<evidence type="ECO:0000256" key="1">
    <source>
        <dbReference type="SAM" id="MobiDB-lite"/>
    </source>
</evidence>
<name>A0A1H6WA38_9EURY</name>
<organism evidence="2 3">
    <name type="scientific">Halohasta litchfieldiae</name>
    <dbReference type="NCBI Taxonomy" id="1073996"/>
    <lineage>
        <taxon>Archaea</taxon>
        <taxon>Methanobacteriati</taxon>
        <taxon>Methanobacteriota</taxon>
        <taxon>Stenosarchaea group</taxon>
        <taxon>Halobacteria</taxon>
        <taxon>Halobacteriales</taxon>
        <taxon>Haloferacaceae</taxon>
        <taxon>Halohasta</taxon>
    </lineage>
</organism>
<dbReference type="Proteomes" id="UP000198888">
    <property type="component" value="Unassembled WGS sequence"/>
</dbReference>
<dbReference type="STRING" id="1073996.SAMN05444271_12411"/>
<dbReference type="GeneID" id="35004064"/>
<reference evidence="2 3" key="1">
    <citation type="submission" date="2016-10" db="EMBL/GenBank/DDBJ databases">
        <authorList>
            <person name="de Groot N.N."/>
        </authorList>
    </citation>
    <scope>NUCLEOTIDE SEQUENCE [LARGE SCALE GENOMIC DNA]</scope>
    <source>
        <strain evidence="2 3">DSM 22187</strain>
    </source>
</reference>
<dbReference type="PROSITE" id="PS51257">
    <property type="entry name" value="PROKAR_LIPOPROTEIN"/>
    <property type="match status" value="1"/>
</dbReference>
<evidence type="ECO:0000313" key="2">
    <source>
        <dbReference type="EMBL" id="SEJ13743.1"/>
    </source>
</evidence>
<accession>A0A2H4Q6L9</accession>
<dbReference type="OrthoDB" id="121941at2157"/>
<sequence>MIFGADRRGQSLQVGAMLLFGCIVLACTRYQTQGVPAENGQAEFGHSQAVAAELVECHTAVFDTVVDGEPRTATNTLGTDDTDRLLCSYPPAEDVGRTEPSEPINVTRGWS</sequence>
<proteinExistence type="predicted"/>
<dbReference type="AlphaFoldDB" id="A0A1H6WA38"/>
<evidence type="ECO:0000313" key="3">
    <source>
        <dbReference type="Proteomes" id="UP000198888"/>
    </source>
</evidence>